<evidence type="ECO:0000313" key="3">
    <source>
        <dbReference type="Proteomes" id="UP000823775"/>
    </source>
</evidence>
<organism evidence="2 3">
    <name type="scientific">Datura stramonium</name>
    <name type="common">Jimsonweed</name>
    <name type="synonym">Common thornapple</name>
    <dbReference type="NCBI Taxonomy" id="4076"/>
    <lineage>
        <taxon>Eukaryota</taxon>
        <taxon>Viridiplantae</taxon>
        <taxon>Streptophyta</taxon>
        <taxon>Embryophyta</taxon>
        <taxon>Tracheophyta</taxon>
        <taxon>Spermatophyta</taxon>
        <taxon>Magnoliopsida</taxon>
        <taxon>eudicotyledons</taxon>
        <taxon>Gunneridae</taxon>
        <taxon>Pentapetalae</taxon>
        <taxon>asterids</taxon>
        <taxon>lamiids</taxon>
        <taxon>Solanales</taxon>
        <taxon>Solanaceae</taxon>
        <taxon>Solanoideae</taxon>
        <taxon>Datureae</taxon>
        <taxon>Datura</taxon>
    </lineage>
</organism>
<comment type="caution">
    <text evidence="2">The sequence shown here is derived from an EMBL/GenBank/DDBJ whole genome shotgun (WGS) entry which is preliminary data.</text>
</comment>
<keyword evidence="3" id="KW-1185">Reference proteome</keyword>
<feature type="coiled-coil region" evidence="1">
    <location>
        <begin position="86"/>
        <end position="113"/>
    </location>
</feature>
<evidence type="ECO:0000313" key="2">
    <source>
        <dbReference type="EMBL" id="MCD7458733.1"/>
    </source>
</evidence>
<evidence type="ECO:0000256" key="1">
    <source>
        <dbReference type="SAM" id="Coils"/>
    </source>
</evidence>
<name>A0ABS8SIT2_DATST</name>
<dbReference type="Proteomes" id="UP000823775">
    <property type="component" value="Unassembled WGS sequence"/>
</dbReference>
<dbReference type="EMBL" id="JACEIK010000536">
    <property type="protein sequence ID" value="MCD7458733.1"/>
    <property type="molecule type" value="Genomic_DNA"/>
</dbReference>
<sequence>MPTKESDMMLKGSGPLVLKSTFTIAIQLFIQRSKELISLKVLSHILNITRCKLDGTRYEGPEGVANMLIDAYHDVLKDKDGLVYELDKSEVEINSLTDRLTKLNDEVKEASKKILCLMMSSRSAWAVSQKERR</sequence>
<accession>A0ABS8SIT2</accession>
<proteinExistence type="predicted"/>
<gene>
    <name evidence="2" type="ORF">HAX54_038988</name>
</gene>
<protein>
    <submittedName>
        <fullName evidence="2">Uncharacterized protein</fullName>
    </submittedName>
</protein>
<reference evidence="2 3" key="1">
    <citation type="journal article" date="2021" name="BMC Genomics">
        <title>Datura genome reveals duplications of psychoactive alkaloid biosynthetic genes and high mutation rate following tissue culture.</title>
        <authorList>
            <person name="Rajewski A."/>
            <person name="Carter-House D."/>
            <person name="Stajich J."/>
            <person name="Litt A."/>
        </authorList>
    </citation>
    <scope>NUCLEOTIDE SEQUENCE [LARGE SCALE GENOMIC DNA]</scope>
    <source>
        <strain evidence="2">AR-01</strain>
    </source>
</reference>
<keyword evidence="1" id="KW-0175">Coiled coil</keyword>